<comment type="caution">
    <text evidence="2">The sequence shown here is derived from an EMBL/GenBank/DDBJ whole genome shotgun (WGS) entry which is preliminary data.</text>
</comment>
<evidence type="ECO:0000313" key="2">
    <source>
        <dbReference type="EMBL" id="KMY49258.1"/>
    </source>
</evidence>
<feature type="transmembrane region" description="Helical" evidence="1">
    <location>
        <begin position="15"/>
        <end position="33"/>
    </location>
</feature>
<gene>
    <name evidence="2" type="ORF">AC625_06755</name>
</gene>
<keyword evidence="1" id="KW-0472">Membrane</keyword>
<dbReference type="RefSeq" id="WP_049680591.1">
    <property type="nucleotide sequence ID" value="NZ_LFZW01000001.1"/>
</dbReference>
<name>A0A0K9GRJ6_9BACI</name>
<dbReference type="Proteomes" id="UP000037146">
    <property type="component" value="Unassembled WGS sequence"/>
</dbReference>
<evidence type="ECO:0000256" key="1">
    <source>
        <dbReference type="SAM" id="Phobius"/>
    </source>
</evidence>
<protein>
    <submittedName>
        <fullName evidence="2">Uncharacterized protein</fullName>
    </submittedName>
</protein>
<reference evidence="3" key="1">
    <citation type="submission" date="2015-07" db="EMBL/GenBank/DDBJ databases">
        <title>Genome sequencing project for genomic taxonomy and phylogenomics of Bacillus-like bacteria.</title>
        <authorList>
            <person name="Liu B."/>
            <person name="Wang J."/>
            <person name="Zhu Y."/>
            <person name="Liu G."/>
            <person name="Chen Q."/>
            <person name="Chen Z."/>
            <person name="Lan J."/>
            <person name="Che J."/>
            <person name="Ge C."/>
            <person name="Shi H."/>
            <person name="Pan Z."/>
            <person name="Liu X."/>
        </authorList>
    </citation>
    <scope>NUCLEOTIDE SEQUENCE [LARGE SCALE GENOMIC DNA]</scope>
    <source>
        <strain evidence="3">FJAT-27997</strain>
    </source>
</reference>
<feature type="transmembrane region" description="Helical" evidence="1">
    <location>
        <begin position="53"/>
        <end position="71"/>
    </location>
</feature>
<dbReference type="STRING" id="1679170.AC625_06755"/>
<dbReference type="OrthoDB" id="2990570at2"/>
<dbReference type="PATRIC" id="fig|1679170.3.peg.1452"/>
<dbReference type="EMBL" id="LFZW01000001">
    <property type="protein sequence ID" value="KMY49258.1"/>
    <property type="molecule type" value="Genomic_DNA"/>
</dbReference>
<proteinExistence type="predicted"/>
<keyword evidence="1" id="KW-0812">Transmembrane</keyword>
<dbReference type="AlphaFoldDB" id="A0A0K9GRJ6"/>
<accession>A0A0K9GRJ6</accession>
<evidence type="ECO:0000313" key="3">
    <source>
        <dbReference type="Proteomes" id="UP000037146"/>
    </source>
</evidence>
<sequence>MTELKKDIQKEFKNYLKNLIVLIFTVIPLYFEISLAEKFINSQNDKLLWFMDLGIYNFIFSIIASTFMYFYSSLKTTIEIKLFYTEDKLKNVKIKHNENKQIILEITAKGKRKNIPGEMVLNYPDWLDMQIKGRPYLTSLDEQNQYVLDLQKMFNQQKEINQTKEIAIDLIGNGNPEEKNSIEIIPELTKGNRNPLRRVKFQGLKIEIKGN</sequence>
<organism evidence="2 3">
    <name type="scientific">Peribacillus loiseleuriae</name>
    <dbReference type="NCBI Taxonomy" id="1679170"/>
    <lineage>
        <taxon>Bacteria</taxon>
        <taxon>Bacillati</taxon>
        <taxon>Bacillota</taxon>
        <taxon>Bacilli</taxon>
        <taxon>Bacillales</taxon>
        <taxon>Bacillaceae</taxon>
        <taxon>Peribacillus</taxon>
    </lineage>
</organism>
<keyword evidence="1" id="KW-1133">Transmembrane helix</keyword>
<keyword evidence="3" id="KW-1185">Reference proteome</keyword>